<dbReference type="OMA" id="FQQKQRF"/>
<keyword evidence="4" id="KW-1185">Reference proteome</keyword>
<dbReference type="Pfam" id="PF10358">
    <property type="entry name" value="NT-C2"/>
    <property type="match status" value="1"/>
</dbReference>
<dbReference type="Proteomes" id="UP000000600">
    <property type="component" value="Unassembled WGS sequence"/>
</dbReference>
<accession>A0D3M5</accession>
<feature type="coiled-coil region" evidence="1">
    <location>
        <begin position="267"/>
        <end position="411"/>
    </location>
</feature>
<dbReference type="OrthoDB" id="299012at2759"/>
<dbReference type="GeneID" id="5030824"/>
<dbReference type="PROSITE" id="PS51840">
    <property type="entry name" value="C2_NT"/>
    <property type="match status" value="1"/>
</dbReference>
<gene>
    <name evidence="3" type="ORF">GSPATT00013130001</name>
</gene>
<dbReference type="eggNOG" id="ENOG502SYAH">
    <property type="taxonomic scope" value="Eukaryota"/>
</dbReference>
<sequence length="444" mass="51921">MFKHAGTSENKALIEVNVHHLNINISVPNCEVMIVFQRGDRKAQTQPVQLVNKCARIEQILRVPATMYYDVKQKEYQKKMGTLIVLIRYDKGMKNAGQIEIDFSSYLNQRKGKIDELSPLSKCPDPNATLSYTINFLSQEQRSKTPEANINNIREDQSKAQITQLDQQNKQMKDDNTRLQEEVDHLRVQNKEQQIYIQQLLNQIKQTQVTQLNSNSSKPISDTSTVQPEDCQKCIQFQLELGIYYQIDMVESFKKQKKTKPLPCDKCSNLEQQIEQLKKQYSQGLKQESTDQKFELLNQANTDLKEQLYELEQQVARIRKENQDLKNKLTIQNQQLIDCRERISELENDDEDDQRVAEYQKLVEKSNDDLLDVQQKLFSFQTECDQLQREKNEYEQQLGILSKKYDSLELQLFQQKQRFANAMHAFLSQGDTNAIEVLEKYSGD</sequence>
<feature type="domain" description="C2 NT-type" evidence="2">
    <location>
        <begin position="2"/>
        <end position="138"/>
    </location>
</feature>
<dbReference type="RefSeq" id="XP_001445039.1">
    <property type="nucleotide sequence ID" value="XM_001445002.1"/>
</dbReference>
<dbReference type="EMBL" id="CT868274">
    <property type="protein sequence ID" value="CAK77642.1"/>
    <property type="molecule type" value="Genomic_DNA"/>
</dbReference>
<feature type="coiled-coil region" evidence="1">
    <location>
        <begin position="155"/>
        <end position="189"/>
    </location>
</feature>
<evidence type="ECO:0000256" key="1">
    <source>
        <dbReference type="SAM" id="Coils"/>
    </source>
</evidence>
<evidence type="ECO:0000313" key="4">
    <source>
        <dbReference type="Proteomes" id="UP000000600"/>
    </source>
</evidence>
<reference evidence="3 4" key="1">
    <citation type="journal article" date="2006" name="Nature">
        <title>Global trends of whole-genome duplications revealed by the ciliate Paramecium tetraurelia.</title>
        <authorList>
            <consortium name="Genoscope"/>
            <person name="Aury J.-M."/>
            <person name="Jaillon O."/>
            <person name="Duret L."/>
            <person name="Noel B."/>
            <person name="Jubin C."/>
            <person name="Porcel B.M."/>
            <person name="Segurens B."/>
            <person name="Daubin V."/>
            <person name="Anthouard V."/>
            <person name="Aiach N."/>
            <person name="Arnaiz O."/>
            <person name="Billaut A."/>
            <person name="Beisson J."/>
            <person name="Blanc I."/>
            <person name="Bouhouche K."/>
            <person name="Camara F."/>
            <person name="Duharcourt S."/>
            <person name="Guigo R."/>
            <person name="Gogendeau D."/>
            <person name="Katinka M."/>
            <person name="Keller A.-M."/>
            <person name="Kissmehl R."/>
            <person name="Klotz C."/>
            <person name="Koll F."/>
            <person name="Le Moue A."/>
            <person name="Lepere C."/>
            <person name="Malinsky S."/>
            <person name="Nowacki M."/>
            <person name="Nowak J.K."/>
            <person name="Plattner H."/>
            <person name="Poulain J."/>
            <person name="Ruiz F."/>
            <person name="Serrano V."/>
            <person name="Zagulski M."/>
            <person name="Dessen P."/>
            <person name="Betermier M."/>
            <person name="Weissenbach J."/>
            <person name="Scarpelli C."/>
            <person name="Schachter V."/>
            <person name="Sperling L."/>
            <person name="Meyer E."/>
            <person name="Cohen J."/>
            <person name="Wincker P."/>
        </authorList>
    </citation>
    <scope>NUCLEOTIDE SEQUENCE [LARGE SCALE GENOMIC DNA]</scope>
    <source>
        <strain evidence="3 4">Stock d4-2</strain>
    </source>
</reference>
<dbReference type="InterPro" id="IPR019448">
    <property type="entry name" value="NT-C2"/>
</dbReference>
<evidence type="ECO:0000259" key="2">
    <source>
        <dbReference type="PROSITE" id="PS51840"/>
    </source>
</evidence>
<evidence type="ECO:0000313" key="3">
    <source>
        <dbReference type="EMBL" id="CAK77642.1"/>
    </source>
</evidence>
<dbReference type="InParanoid" id="A0D3M5"/>
<protein>
    <recommendedName>
        <fullName evidence="2">C2 NT-type domain-containing protein</fullName>
    </recommendedName>
</protein>
<proteinExistence type="predicted"/>
<keyword evidence="1" id="KW-0175">Coiled coil</keyword>
<name>A0D3M5_PARTE</name>
<dbReference type="KEGG" id="ptm:GSPATT00013130001"/>
<dbReference type="STRING" id="5888.A0D3M5"/>
<dbReference type="AlphaFoldDB" id="A0D3M5"/>
<dbReference type="HOGENOM" id="CLU_617470_0_0_1"/>
<organism evidence="3 4">
    <name type="scientific">Paramecium tetraurelia</name>
    <dbReference type="NCBI Taxonomy" id="5888"/>
    <lineage>
        <taxon>Eukaryota</taxon>
        <taxon>Sar</taxon>
        <taxon>Alveolata</taxon>
        <taxon>Ciliophora</taxon>
        <taxon>Intramacronucleata</taxon>
        <taxon>Oligohymenophorea</taxon>
        <taxon>Peniculida</taxon>
        <taxon>Parameciidae</taxon>
        <taxon>Paramecium</taxon>
    </lineage>
</organism>